<accession>A0A0L0DB80</accession>
<dbReference type="PANTHER" id="PTHR10971">
    <property type="entry name" value="MRNA EXPORT FACTOR AND BUB3"/>
    <property type="match status" value="1"/>
</dbReference>
<dbReference type="InterPro" id="IPR015943">
    <property type="entry name" value="WD40/YVTN_repeat-like_dom_sf"/>
</dbReference>
<evidence type="ECO:0000256" key="2">
    <source>
        <dbReference type="ARBA" id="ARBA00022737"/>
    </source>
</evidence>
<gene>
    <name evidence="4" type="ORF">AMSG_05608</name>
</gene>
<dbReference type="EMBL" id="GL349456">
    <property type="protein sequence ID" value="KNC49572.1"/>
    <property type="molecule type" value="Genomic_DNA"/>
</dbReference>
<reference evidence="4 5" key="1">
    <citation type="submission" date="2010-05" db="EMBL/GenBank/DDBJ databases">
        <title>The Genome Sequence of Thecamonas trahens ATCC 50062.</title>
        <authorList>
            <consortium name="The Broad Institute Genome Sequencing Platform"/>
            <person name="Russ C."/>
            <person name="Cuomo C."/>
            <person name="Shea T."/>
            <person name="Young S.K."/>
            <person name="Zeng Q."/>
            <person name="Koehrsen M."/>
            <person name="Haas B."/>
            <person name="Borodovsky M."/>
            <person name="Guigo R."/>
            <person name="Alvarado L."/>
            <person name="Berlin A."/>
            <person name="Bochicchio J."/>
            <person name="Borenstein D."/>
            <person name="Chapman S."/>
            <person name="Chen Z."/>
            <person name="Freedman E."/>
            <person name="Gellesch M."/>
            <person name="Goldberg J."/>
            <person name="Griggs A."/>
            <person name="Gujja S."/>
            <person name="Heilman E."/>
            <person name="Heiman D."/>
            <person name="Hepburn T."/>
            <person name="Howarth C."/>
            <person name="Jen D."/>
            <person name="Larson L."/>
            <person name="Mehta T."/>
            <person name="Park D."/>
            <person name="Pearson M."/>
            <person name="Roberts A."/>
            <person name="Saif S."/>
            <person name="Shenoy N."/>
            <person name="Sisk P."/>
            <person name="Stolte C."/>
            <person name="Sykes S."/>
            <person name="Thomson T."/>
            <person name="Walk T."/>
            <person name="White J."/>
            <person name="Yandava C."/>
            <person name="Burger G."/>
            <person name="Gray M.W."/>
            <person name="Holland P.W.H."/>
            <person name="King N."/>
            <person name="Lang F.B.F."/>
            <person name="Roger A.J."/>
            <person name="Ruiz-Trillo I."/>
            <person name="Lander E."/>
            <person name="Nusbaum C."/>
        </authorList>
    </citation>
    <scope>NUCLEOTIDE SEQUENCE [LARGE SCALE GENOMIC DNA]</scope>
    <source>
        <strain evidence="4 5">ATCC 50062</strain>
    </source>
</reference>
<dbReference type="PROSITE" id="PS50082">
    <property type="entry name" value="WD_REPEATS_2"/>
    <property type="match status" value="1"/>
</dbReference>
<protein>
    <submittedName>
        <fullName evidence="4">WD40 repeat-containing protein</fullName>
    </submittedName>
</protein>
<feature type="repeat" description="WD" evidence="3">
    <location>
        <begin position="326"/>
        <end position="367"/>
    </location>
</feature>
<keyword evidence="2" id="KW-0677">Repeat</keyword>
<organism evidence="4 5">
    <name type="scientific">Thecamonas trahens ATCC 50062</name>
    <dbReference type="NCBI Taxonomy" id="461836"/>
    <lineage>
        <taxon>Eukaryota</taxon>
        <taxon>Apusozoa</taxon>
        <taxon>Apusomonadida</taxon>
        <taxon>Apusomonadidae</taxon>
        <taxon>Thecamonas</taxon>
    </lineage>
</organism>
<dbReference type="InterPro" id="IPR036322">
    <property type="entry name" value="WD40_repeat_dom_sf"/>
</dbReference>
<dbReference type="InterPro" id="IPR001680">
    <property type="entry name" value="WD40_rpt"/>
</dbReference>
<proteinExistence type="predicted"/>
<name>A0A0L0DB80_THETB</name>
<dbReference type="SUPFAM" id="SSF50978">
    <property type="entry name" value="WD40 repeat-like"/>
    <property type="match status" value="1"/>
</dbReference>
<dbReference type="AlphaFoldDB" id="A0A0L0DB80"/>
<evidence type="ECO:0000313" key="4">
    <source>
        <dbReference type="EMBL" id="KNC49572.1"/>
    </source>
</evidence>
<dbReference type="GeneID" id="25564981"/>
<evidence type="ECO:0000256" key="1">
    <source>
        <dbReference type="ARBA" id="ARBA00022574"/>
    </source>
</evidence>
<keyword evidence="5" id="KW-1185">Reference proteome</keyword>
<dbReference type="RefSeq" id="XP_013757681.1">
    <property type="nucleotide sequence ID" value="XM_013902227.1"/>
</dbReference>
<sequence>MSSTSTSNRGLQGFCDISNGDLCLKDTVSALEWGPLLAATTWDGSLQLVSSDHAANPRVLPPSSSPAERFCSLSLNSPLLSLAWANSQDAIYVAGGLGSVIAVDVARAGAGGASSSAASSSSAATAAAAAADGGPAMITGSSTLGLTHGGVFKVRTDKSGVLGHSVISADWSNTLAFWDPRTHAEAVASVAVPGTTGTPPVANQMNALWKRESMSTTSTSRTRMLRSSVLKPYGTVAIAESLIAMDARWPFIVAATDQRTYIYDMRNMSDVVCASPGIRNKPSELAISSNTDGYIIGSIGGRCAVEPMSQDNRSAAFSFKCHRNRSAGQFYAITDIAFDPSYPTFTTAGSDGSMHIWCHRSRQRLRNLNTLPAPITAVAYSPTGTHLAAALGYDWHKGEPSGPDQASLPRPRIATIELNTNWRTRAVNNQSWISTQDIGTSNRVHASVDPPCLAFAF</sequence>
<dbReference type="STRING" id="461836.A0A0L0DB80"/>
<dbReference type="Proteomes" id="UP000054408">
    <property type="component" value="Unassembled WGS sequence"/>
</dbReference>
<evidence type="ECO:0000256" key="3">
    <source>
        <dbReference type="PROSITE-ProRule" id="PRU00221"/>
    </source>
</evidence>
<dbReference type="Pfam" id="PF00400">
    <property type="entry name" value="WD40"/>
    <property type="match status" value="1"/>
</dbReference>
<keyword evidence="1 3" id="KW-0853">WD repeat</keyword>
<dbReference type="eggNOG" id="KOG0647">
    <property type="taxonomic scope" value="Eukaryota"/>
</dbReference>
<dbReference type="OrthoDB" id="256303at2759"/>
<dbReference type="Gene3D" id="2.130.10.10">
    <property type="entry name" value="YVTN repeat-like/Quinoprotein amine dehydrogenase"/>
    <property type="match status" value="1"/>
</dbReference>
<evidence type="ECO:0000313" key="5">
    <source>
        <dbReference type="Proteomes" id="UP000054408"/>
    </source>
</evidence>